<dbReference type="STRING" id="249408.BOO71_0000523"/>
<accession>A0A1U7P4R1</accession>
<sequence length="82" mass="8938">MNYPIYSTAPAPTALRARLRRANLRRRLSGPVMALALLICLLAVQSFSLPAFLLGAALACLGVRWSGQPISAWVDVGPLEWF</sequence>
<evidence type="ECO:0000313" key="1">
    <source>
        <dbReference type="EMBL" id="OLV20165.1"/>
    </source>
</evidence>
<comment type="caution">
    <text evidence="1">The sequence shown here is derived from an EMBL/GenBank/DDBJ whole genome shotgun (WGS) entry which is preliminary data.</text>
</comment>
<proteinExistence type="predicted"/>
<keyword evidence="2" id="KW-1185">Reference proteome</keyword>
<dbReference type="Proteomes" id="UP000186607">
    <property type="component" value="Unassembled WGS sequence"/>
</dbReference>
<name>A0A1U7P4R1_9DEIO</name>
<dbReference type="RefSeq" id="WP_075830121.1">
    <property type="nucleotide sequence ID" value="NZ_MSTI01000007.1"/>
</dbReference>
<gene>
    <name evidence="1" type="ORF">BOO71_0000523</name>
</gene>
<dbReference type="EMBL" id="MSTI01000007">
    <property type="protein sequence ID" value="OLV20165.1"/>
    <property type="molecule type" value="Genomic_DNA"/>
</dbReference>
<evidence type="ECO:0000313" key="2">
    <source>
        <dbReference type="Proteomes" id="UP000186607"/>
    </source>
</evidence>
<reference evidence="1 2" key="1">
    <citation type="submission" date="2017-01" db="EMBL/GenBank/DDBJ databases">
        <title>Genome Analysis of Deinococcus marmoris KOPRI26562.</title>
        <authorList>
            <person name="Kim J.H."/>
            <person name="Oh H.-M."/>
        </authorList>
    </citation>
    <scope>NUCLEOTIDE SEQUENCE [LARGE SCALE GENOMIC DNA]</scope>
    <source>
        <strain evidence="1 2">KOPRI26562</strain>
    </source>
</reference>
<organism evidence="1 2">
    <name type="scientific">Deinococcus marmoris</name>
    <dbReference type="NCBI Taxonomy" id="249408"/>
    <lineage>
        <taxon>Bacteria</taxon>
        <taxon>Thermotogati</taxon>
        <taxon>Deinococcota</taxon>
        <taxon>Deinococci</taxon>
        <taxon>Deinococcales</taxon>
        <taxon>Deinococcaceae</taxon>
        <taxon>Deinococcus</taxon>
    </lineage>
</organism>
<protein>
    <submittedName>
        <fullName evidence="1">Uncharacterized protein</fullName>
    </submittedName>
</protein>
<dbReference type="AlphaFoldDB" id="A0A1U7P4R1"/>